<evidence type="ECO:0000313" key="1">
    <source>
        <dbReference type="EMBL" id="MDR6141572.1"/>
    </source>
</evidence>
<name>A0ABU1HNF8_9MICO</name>
<evidence type="ECO:0000313" key="2">
    <source>
        <dbReference type="Proteomes" id="UP001249291"/>
    </source>
</evidence>
<sequence>MSRTPHPQGSGRDARTTRLEYKGPLRGARWIVRSNPERLVRIAADFLTGVGFERRDDDFDGRLRARGSEWTATALEIGDEKGSKRSWWRGLLTDELPFPLPHALQPVLPPTLVVAAARPVAVGVAELVVFPHTSARGDATHARAAAPRVTSALEQITAAAGAEGAMLSHESLSGIANDGSPASQAVVREVLEWR</sequence>
<proteinExistence type="predicted"/>
<organism evidence="1 2">
    <name type="scientific">Microbacterium foliorum</name>
    <dbReference type="NCBI Taxonomy" id="104336"/>
    <lineage>
        <taxon>Bacteria</taxon>
        <taxon>Bacillati</taxon>
        <taxon>Actinomycetota</taxon>
        <taxon>Actinomycetes</taxon>
        <taxon>Micrococcales</taxon>
        <taxon>Microbacteriaceae</taxon>
        <taxon>Microbacterium</taxon>
    </lineage>
</organism>
<accession>A0ABU1HNF8</accession>
<dbReference type="RefSeq" id="WP_079112813.1">
    <property type="nucleotide sequence ID" value="NZ_CP019892.1"/>
</dbReference>
<keyword evidence="2" id="KW-1185">Reference proteome</keyword>
<protein>
    <submittedName>
        <fullName evidence="1">Uncharacterized protein</fullName>
    </submittedName>
</protein>
<reference evidence="1 2" key="1">
    <citation type="submission" date="2023-08" db="EMBL/GenBank/DDBJ databases">
        <title>Functional and genomic diversity of the sorghum phyllosphere microbiome.</title>
        <authorList>
            <person name="Shade A."/>
        </authorList>
    </citation>
    <scope>NUCLEOTIDE SEQUENCE [LARGE SCALE GENOMIC DNA]</scope>
    <source>
        <strain evidence="1 2">SORGH_AS_0445</strain>
    </source>
</reference>
<dbReference type="EMBL" id="JAVIZQ010000001">
    <property type="protein sequence ID" value="MDR6141572.1"/>
    <property type="molecule type" value="Genomic_DNA"/>
</dbReference>
<comment type="caution">
    <text evidence="1">The sequence shown here is derived from an EMBL/GenBank/DDBJ whole genome shotgun (WGS) entry which is preliminary data.</text>
</comment>
<gene>
    <name evidence="1" type="ORF">QE375_001126</name>
</gene>
<dbReference type="Proteomes" id="UP001249291">
    <property type="component" value="Unassembled WGS sequence"/>
</dbReference>